<sequence>MSSTYINAALRRLVASRAGIHCEYCHIQEDDTFLGCQVDHIISEKHGGLTVAENLAYACTFCNRNKGSDIASLAADGTLTRLFNPPTDDWASHFSIVGFAVQGLTPIGEVTARLLGFNTPERLLEREAL</sequence>
<evidence type="ECO:0000259" key="1">
    <source>
        <dbReference type="SMART" id="SM00507"/>
    </source>
</evidence>
<evidence type="ECO:0000313" key="2">
    <source>
        <dbReference type="EMBL" id="MBC6612523.1"/>
    </source>
</evidence>
<dbReference type="GO" id="GO:0004519">
    <property type="term" value="F:endonuclease activity"/>
    <property type="evidence" value="ECO:0007669"/>
    <property type="project" value="UniProtKB-KW"/>
</dbReference>
<dbReference type="InterPro" id="IPR002711">
    <property type="entry name" value="HNH"/>
</dbReference>
<accession>A0ABR7MPR1</accession>
<keyword evidence="3" id="KW-1185">Reference proteome</keyword>
<dbReference type="Gene3D" id="1.10.30.50">
    <property type="match status" value="1"/>
</dbReference>
<feature type="domain" description="HNH nuclease" evidence="1">
    <location>
        <begin position="9"/>
        <end position="64"/>
    </location>
</feature>
<comment type="caution">
    <text evidence="2">The sequence shown here is derived from an EMBL/GenBank/DDBJ whole genome shotgun (WGS) entry which is preliminary data.</text>
</comment>
<dbReference type="Proteomes" id="UP000622017">
    <property type="component" value="Unassembled WGS sequence"/>
</dbReference>
<name>A0ABR7MPR1_9BACT</name>
<proteinExistence type="predicted"/>
<dbReference type="PANTHER" id="PTHR33877:SF1">
    <property type="entry name" value="TYPE IV METHYL-DIRECTED RESTRICTION ENZYME ECOKMCRA"/>
    <property type="match status" value="1"/>
</dbReference>
<reference evidence="2 3" key="1">
    <citation type="submission" date="2020-08" db="EMBL/GenBank/DDBJ databases">
        <title>Hymenobacter sp.</title>
        <authorList>
            <person name="Kim M.K."/>
        </authorList>
    </citation>
    <scope>NUCLEOTIDE SEQUENCE [LARGE SCALE GENOMIC DNA]</scope>
    <source>
        <strain evidence="2 3">BT507</strain>
    </source>
</reference>
<dbReference type="SMART" id="SM00507">
    <property type="entry name" value="HNHc"/>
    <property type="match status" value="1"/>
</dbReference>
<organism evidence="2 3">
    <name type="scientific">Hymenobacter citatus</name>
    <dbReference type="NCBI Taxonomy" id="2763506"/>
    <lineage>
        <taxon>Bacteria</taxon>
        <taxon>Pseudomonadati</taxon>
        <taxon>Bacteroidota</taxon>
        <taxon>Cytophagia</taxon>
        <taxon>Cytophagales</taxon>
        <taxon>Hymenobacteraceae</taxon>
        <taxon>Hymenobacter</taxon>
    </lineage>
</organism>
<dbReference type="CDD" id="cd00085">
    <property type="entry name" value="HNHc"/>
    <property type="match status" value="1"/>
</dbReference>
<gene>
    <name evidence="2" type="ORF">H8B15_16490</name>
</gene>
<dbReference type="PANTHER" id="PTHR33877">
    <property type="entry name" value="SLL1193 PROTEIN"/>
    <property type="match status" value="1"/>
</dbReference>
<keyword evidence="2" id="KW-0255">Endonuclease</keyword>
<dbReference type="EMBL" id="JACSCY010000015">
    <property type="protein sequence ID" value="MBC6612523.1"/>
    <property type="molecule type" value="Genomic_DNA"/>
</dbReference>
<dbReference type="InterPro" id="IPR052892">
    <property type="entry name" value="NA-targeting_endonuclease"/>
</dbReference>
<keyword evidence="2" id="KW-0378">Hydrolase</keyword>
<evidence type="ECO:0000313" key="3">
    <source>
        <dbReference type="Proteomes" id="UP000622017"/>
    </source>
</evidence>
<dbReference type="Pfam" id="PF01844">
    <property type="entry name" value="HNH"/>
    <property type="match status" value="1"/>
</dbReference>
<keyword evidence="2" id="KW-0540">Nuclease</keyword>
<dbReference type="InterPro" id="IPR003615">
    <property type="entry name" value="HNH_nuc"/>
</dbReference>
<protein>
    <submittedName>
        <fullName evidence="2">HNH endonuclease</fullName>
    </submittedName>
</protein>